<keyword evidence="6" id="KW-0472">Membrane</keyword>
<feature type="region of interest" description="Disordered" evidence="5">
    <location>
        <begin position="125"/>
        <end position="144"/>
    </location>
</feature>
<sequence>MKRLLACLLLAAGGMLGLAGPAFAHNVLVGSDPKDGASVEVGPSTVSLTFDLPIQQGDFDVITVNGPDNTRWEAGSAKVDSNVITAPVRPLGAAGVYTIGYRILSADGHPVSGSVKFTLTKAGNGTPATPTAAPGPQSSGGSGDGSVPVWPWIVGGVLLLGLGVFVALRMGRVPEDSSK</sequence>
<keyword evidence="6" id="KW-1133">Transmembrane helix</keyword>
<dbReference type="GO" id="GO:0030313">
    <property type="term" value="C:cell envelope"/>
    <property type="evidence" value="ECO:0007669"/>
    <property type="project" value="UniProtKB-SubCell"/>
</dbReference>
<dbReference type="InterPro" id="IPR007348">
    <property type="entry name" value="CopC_dom"/>
</dbReference>
<dbReference type="GO" id="GO:0005507">
    <property type="term" value="F:copper ion binding"/>
    <property type="evidence" value="ECO:0007669"/>
    <property type="project" value="InterPro"/>
</dbReference>
<dbReference type="PANTHER" id="PTHR34820">
    <property type="entry name" value="INNER MEMBRANE PROTEIN YEBZ"/>
    <property type="match status" value="1"/>
</dbReference>
<dbReference type="RefSeq" id="WP_184863414.1">
    <property type="nucleotide sequence ID" value="NZ_BAAAWY010000004.1"/>
</dbReference>
<comment type="subcellular location">
    <subcellularLocation>
        <location evidence="1">Cell envelope</location>
    </subcellularLocation>
</comment>
<dbReference type="Pfam" id="PF04234">
    <property type="entry name" value="CopC"/>
    <property type="match status" value="1"/>
</dbReference>
<evidence type="ECO:0000256" key="6">
    <source>
        <dbReference type="SAM" id="Phobius"/>
    </source>
</evidence>
<dbReference type="InterPro" id="IPR014755">
    <property type="entry name" value="Cu-Rt/internalin_Ig-like"/>
</dbReference>
<keyword evidence="2" id="KW-0479">Metal-binding</keyword>
<proteinExistence type="predicted"/>
<evidence type="ECO:0000256" key="3">
    <source>
        <dbReference type="ARBA" id="ARBA00022729"/>
    </source>
</evidence>
<dbReference type="InterPro" id="IPR032694">
    <property type="entry name" value="CopC/D"/>
</dbReference>
<keyword evidence="4" id="KW-0186">Copper</keyword>
<dbReference type="PANTHER" id="PTHR34820:SF4">
    <property type="entry name" value="INNER MEMBRANE PROTEIN YEBZ"/>
    <property type="match status" value="1"/>
</dbReference>
<evidence type="ECO:0000256" key="1">
    <source>
        <dbReference type="ARBA" id="ARBA00004196"/>
    </source>
</evidence>
<comment type="caution">
    <text evidence="9">The sequence shown here is derived from an EMBL/GenBank/DDBJ whole genome shotgun (WGS) entry which is preliminary data.</text>
</comment>
<dbReference type="AlphaFoldDB" id="A0A7W9KH94"/>
<dbReference type="GO" id="GO:0006825">
    <property type="term" value="P:copper ion transport"/>
    <property type="evidence" value="ECO:0007669"/>
    <property type="project" value="InterPro"/>
</dbReference>
<dbReference type="GO" id="GO:0042597">
    <property type="term" value="C:periplasmic space"/>
    <property type="evidence" value="ECO:0007669"/>
    <property type="project" value="InterPro"/>
</dbReference>
<evidence type="ECO:0000256" key="5">
    <source>
        <dbReference type="SAM" id="MobiDB-lite"/>
    </source>
</evidence>
<dbReference type="SUPFAM" id="SSF81296">
    <property type="entry name" value="E set domains"/>
    <property type="match status" value="1"/>
</dbReference>
<evidence type="ECO:0000256" key="2">
    <source>
        <dbReference type="ARBA" id="ARBA00022723"/>
    </source>
</evidence>
<feature type="transmembrane region" description="Helical" evidence="6">
    <location>
        <begin position="149"/>
        <end position="168"/>
    </location>
</feature>
<gene>
    <name evidence="9" type="ORF">BJ998_003772</name>
</gene>
<feature type="chain" id="PRO_5031065698" description="CopC domain-containing protein" evidence="7">
    <location>
        <begin position="25"/>
        <end position="179"/>
    </location>
</feature>
<reference evidence="9 10" key="1">
    <citation type="submission" date="2020-08" db="EMBL/GenBank/DDBJ databases">
        <title>Sequencing the genomes of 1000 actinobacteria strains.</title>
        <authorList>
            <person name="Klenk H.-P."/>
        </authorList>
    </citation>
    <scope>NUCLEOTIDE SEQUENCE [LARGE SCALE GENOMIC DNA]</scope>
    <source>
        <strain evidence="9 10">DSM 43851</strain>
    </source>
</reference>
<feature type="domain" description="CopC" evidence="8">
    <location>
        <begin position="25"/>
        <end position="119"/>
    </location>
</feature>
<dbReference type="Proteomes" id="UP000585638">
    <property type="component" value="Unassembled WGS sequence"/>
</dbReference>
<keyword evidence="10" id="KW-1185">Reference proteome</keyword>
<evidence type="ECO:0000256" key="7">
    <source>
        <dbReference type="SAM" id="SignalP"/>
    </source>
</evidence>
<evidence type="ECO:0000313" key="10">
    <source>
        <dbReference type="Proteomes" id="UP000585638"/>
    </source>
</evidence>
<dbReference type="Gene3D" id="2.60.40.1220">
    <property type="match status" value="1"/>
</dbReference>
<feature type="compositionally biased region" description="Low complexity" evidence="5">
    <location>
        <begin position="125"/>
        <end position="136"/>
    </location>
</feature>
<accession>A0A7W9KH94</accession>
<dbReference type="GO" id="GO:0046688">
    <property type="term" value="P:response to copper ion"/>
    <property type="evidence" value="ECO:0007669"/>
    <property type="project" value="InterPro"/>
</dbReference>
<keyword evidence="6" id="KW-0812">Transmembrane</keyword>
<keyword evidence="3 7" id="KW-0732">Signal</keyword>
<dbReference type="GO" id="GO:0005886">
    <property type="term" value="C:plasma membrane"/>
    <property type="evidence" value="ECO:0007669"/>
    <property type="project" value="TreeGrafter"/>
</dbReference>
<organism evidence="9 10">
    <name type="scientific">Kutzneria kofuensis</name>
    <dbReference type="NCBI Taxonomy" id="103725"/>
    <lineage>
        <taxon>Bacteria</taxon>
        <taxon>Bacillati</taxon>
        <taxon>Actinomycetota</taxon>
        <taxon>Actinomycetes</taxon>
        <taxon>Pseudonocardiales</taxon>
        <taxon>Pseudonocardiaceae</taxon>
        <taxon>Kutzneria</taxon>
    </lineage>
</organism>
<evidence type="ECO:0000256" key="4">
    <source>
        <dbReference type="ARBA" id="ARBA00023008"/>
    </source>
</evidence>
<evidence type="ECO:0000259" key="8">
    <source>
        <dbReference type="Pfam" id="PF04234"/>
    </source>
</evidence>
<feature type="signal peptide" evidence="7">
    <location>
        <begin position="1"/>
        <end position="24"/>
    </location>
</feature>
<evidence type="ECO:0000313" key="9">
    <source>
        <dbReference type="EMBL" id="MBB5892576.1"/>
    </source>
</evidence>
<dbReference type="InterPro" id="IPR014756">
    <property type="entry name" value="Ig_E-set"/>
</dbReference>
<name>A0A7W9KH94_9PSEU</name>
<protein>
    <recommendedName>
        <fullName evidence="8">CopC domain-containing protein</fullName>
    </recommendedName>
</protein>
<dbReference type="EMBL" id="JACHIR010000001">
    <property type="protein sequence ID" value="MBB5892576.1"/>
    <property type="molecule type" value="Genomic_DNA"/>
</dbReference>